<evidence type="ECO:0000313" key="1">
    <source>
        <dbReference type="EMBL" id="WOV88931.1"/>
    </source>
</evidence>
<dbReference type="Proteomes" id="UP001303902">
    <property type="component" value="Chromosome"/>
</dbReference>
<organism evidence="1 2">
    <name type="scientific">Sporosarcina oncorhynchi</name>
    <dbReference type="NCBI Taxonomy" id="3056444"/>
    <lineage>
        <taxon>Bacteria</taxon>
        <taxon>Bacillati</taxon>
        <taxon>Bacillota</taxon>
        <taxon>Bacilli</taxon>
        <taxon>Bacillales</taxon>
        <taxon>Caryophanaceae</taxon>
        <taxon>Sporosarcina</taxon>
    </lineage>
</organism>
<dbReference type="RefSeq" id="WP_317970489.1">
    <property type="nucleotide sequence ID" value="NZ_CP129118.1"/>
</dbReference>
<protein>
    <submittedName>
        <fullName evidence="1">Uncharacterized protein</fullName>
    </submittedName>
</protein>
<name>A0ABZ0LBG9_9BACL</name>
<accession>A0ABZ0LBG9</accession>
<proteinExistence type="predicted"/>
<sequence>MEQTNNLQELQDFVSKNNKRGVKGETIINQANHNAEEAILSDEDTAGRQVLQVLRIIVKTKEDAMYFEYVFNEPTELEEMNMQLEKVYAQFPRKIVGSEEMNELLSKV</sequence>
<gene>
    <name evidence="1" type="ORF">QWT69_07460</name>
</gene>
<reference evidence="1 2" key="1">
    <citation type="submission" date="2023-06" db="EMBL/GenBank/DDBJ databases">
        <title>Sporosarcina sp. nov., isolated from Korean tranditional fermented seafood 'Jeotgal'.</title>
        <authorList>
            <person name="Yang A.I."/>
            <person name="Shin N.-R."/>
        </authorList>
    </citation>
    <scope>NUCLEOTIDE SEQUENCE [LARGE SCALE GENOMIC DNA]</scope>
    <source>
        <strain evidence="1 2">T2O-4</strain>
    </source>
</reference>
<dbReference type="EMBL" id="CP129118">
    <property type="protein sequence ID" value="WOV88931.1"/>
    <property type="molecule type" value="Genomic_DNA"/>
</dbReference>
<evidence type="ECO:0000313" key="2">
    <source>
        <dbReference type="Proteomes" id="UP001303902"/>
    </source>
</evidence>
<keyword evidence="2" id="KW-1185">Reference proteome</keyword>